<dbReference type="EMBL" id="JAMFMB010000002">
    <property type="protein sequence ID" value="MCL6282289.1"/>
    <property type="molecule type" value="Genomic_DNA"/>
</dbReference>
<evidence type="ECO:0000313" key="2">
    <source>
        <dbReference type="EMBL" id="MCL6282289.1"/>
    </source>
</evidence>
<feature type="signal peptide" evidence="1">
    <location>
        <begin position="1"/>
        <end position="22"/>
    </location>
</feature>
<evidence type="ECO:0000256" key="1">
    <source>
        <dbReference type="SAM" id="SignalP"/>
    </source>
</evidence>
<keyword evidence="3" id="KW-1185">Reference proteome</keyword>
<reference evidence="2" key="1">
    <citation type="submission" date="2022-05" db="EMBL/GenBank/DDBJ databases">
        <authorList>
            <person name="Park J.-S."/>
        </authorList>
    </citation>
    <scope>NUCLEOTIDE SEQUENCE</scope>
    <source>
        <strain evidence="2">2012CJ41-6</strain>
    </source>
</reference>
<organism evidence="2 3">
    <name type="scientific">Ruegeria spongiae</name>
    <dbReference type="NCBI Taxonomy" id="2942209"/>
    <lineage>
        <taxon>Bacteria</taxon>
        <taxon>Pseudomonadati</taxon>
        <taxon>Pseudomonadota</taxon>
        <taxon>Alphaproteobacteria</taxon>
        <taxon>Rhodobacterales</taxon>
        <taxon>Roseobacteraceae</taxon>
        <taxon>Ruegeria</taxon>
    </lineage>
</organism>
<gene>
    <name evidence="2" type="ORF">M3P21_02005</name>
</gene>
<evidence type="ECO:0000313" key="3">
    <source>
        <dbReference type="Proteomes" id="UP001203880"/>
    </source>
</evidence>
<feature type="chain" id="PRO_5047529086" evidence="1">
    <location>
        <begin position="23"/>
        <end position="165"/>
    </location>
</feature>
<name>A0ABT0Q038_9RHOB</name>
<proteinExistence type="predicted"/>
<dbReference type="Proteomes" id="UP001203880">
    <property type="component" value="Unassembled WGS sequence"/>
</dbReference>
<accession>A0ABT0Q038</accession>
<dbReference type="RefSeq" id="WP_249706403.1">
    <property type="nucleotide sequence ID" value="NZ_JAMFMB010000002.1"/>
</dbReference>
<sequence length="165" mass="18018">MRRLSSLAAILSLCLWSGSGQAQGLIDKGFVHGWNVMVDPAFGNGCLIQTVYQDLSIVRLGYDATQNRGYFTVISKDWGQINKGETYPIEFDLDGQKFDATAIGMKTDGIPGAVVFFTDRSFVDAIAKRKVMTVYGATGQEVMAIDLAGTDKALEYARKCQDQQG</sequence>
<keyword evidence="1" id="KW-0732">Signal</keyword>
<comment type="caution">
    <text evidence="2">The sequence shown here is derived from an EMBL/GenBank/DDBJ whole genome shotgun (WGS) entry which is preliminary data.</text>
</comment>
<protein>
    <submittedName>
        <fullName evidence="2">Uncharacterized protein</fullName>
    </submittedName>
</protein>